<name>A0A9X3BJL3_9BACT</name>
<evidence type="ECO:0000313" key="1">
    <source>
        <dbReference type="EMBL" id="MCU7551363.1"/>
    </source>
</evidence>
<keyword evidence="2" id="KW-1185">Reference proteome</keyword>
<evidence type="ECO:0000313" key="2">
    <source>
        <dbReference type="Proteomes" id="UP001155483"/>
    </source>
</evidence>
<accession>A0A9X3BJL3</accession>
<proteinExistence type="predicted"/>
<reference evidence="1" key="1">
    <citation type="submission" date="2022-09" db="EMBL/GenBank/DDBJ databases">
        <authorList>
            <person name="Yuan C."/>
            <person name="Ke Z."/>
        </authorList>
    </citation>
    <scope>NUCLEOTIDE SEQUENCE</scope>
    <source>
        <strain evidence="1">LB-8</strain>
    </source>
</reference>
<dbReference type="AlphaFoldDB" id="A0A9X3BJL3"/>
<reference evidence="1" key="2">
    <citation type="submission" date="2023-04" db="EMBL/GenBank/DDBJ databases">
        <title>Paracnuella aquatica gen. nov., sp. nov., a member of the family Chitinophagaceae isolated from a hot spring.</title>
        <authorList>
            <person name="Wang C."/>
        </authorList>
    </citation>
    <scope>NUCLEOTIDE SEQUENCE</scope>
    <source>
        <strain evidence="1">LB-8</strain>
    </source>
</reference>
<sequence length="219" mass="23919">MKGLLFAFASLYFICCTKQATRDGAEAKKLGDTPVLSAVKGKGGGTPTAPTTFTKYTIQQGAHECDQRTLKSVSGTSMNFVAQFDSTAIYPAVITDYNHAYDANKLWGFSEGLNNQYNSARLGWRWLNGKLELLAYVYVKGTLLRDPISYDPPFIKAVEIGREINCSIAVSGSSYVFTVDGVAVKTARGTSASTFSGYQQYPYFGGTLTAPHLMNFYIK</sequence>
<dbReference type="RefSeq" id="WP_279298802.1">
    <property type="nucleotide sequence ID" value="NZ_JAOTIF010000020.1"/>
</dbReference>
<comment type="caution">
    <text evidence="1">The sequence shown here is derived from an EMBL/GenBank/DDBJ whole genome shotgun (WGS) entry which is preliminary data.</text>
</comment>
<protein>
    <submittedName>
        <fullName evidence="1">Uncharacterized protein</fullName>
    </submittedName>
</protein>
<organism evidence="1 2">
    <name type="scientific">Paraflavisolibacter caeni</name>
    <dbReference type="NCBI Taxonomy" id="2982496"/>
    <lineage>
        <taxon>Bacteria</taxon>
        <taxon>Pseudomonadati</taxon>
        <taxon>Bacteroidota</taxon>
        <taxon>Chitinophagia</taxon>
        <taxon>Chitinophagales</taxon>
        <taxon>Chitinophagaceae</taxon>
        <taxon>Paraflavisolibacter</taxon>
    </lineage>
</organism>
<dbReference type="Proteomes" id="UP001155483">
    <property type="component" value="Unassembled WGS sequence"/>
</dbReference>
<gene>
    <name evidence="1" type="ORF">OCK74_19735</name>
</gene>
<dbReference type="EMBL" id="JAOTIF010000020">
    <property type="protein sequence ID" value="MCU7551363.1"/>
    <property type="molecule type" value="Genomic_DNA"/>
</dbReference>